<dbReference type="RefSeq" id="WP_264676152.1">
    <property type="nucleotide sequence ID" value="NZ_CP087765.1"/>
</dbReference>
<gene>
    <name evidence="1" type="ORF">LP129_04755</name>
</gene>
<dbReference type="Gene3D" id="1.10.490.30">
    <property type="entry name" value="Colicin"/>
    <property type="match status" value="1"/>
</dbReference>
<name>A0AAX3EY09_MORBO</name>
<dbReference type="EMBL" id="CP087781">
    <property type="protein sequence ID" value="UZA52455.1"/>
    <property type="molecule type" value="Genomic_DNA"/>
</dbReference>
<accession>A0AAX3EY09</accession>
<dbReference type="InterPro" id="IPR038283">
    <property type="entry name" value="Channel_colicin_C_sf"/>
</dbReference>
<dbReference type="GeneID" id="77189189"/>
<sequence>MSNNQEDYSVDRLKNDISNVVLITTNFVSDWKDADATRYASRGDFFKEYGEKVYKNSLDYFKAASSILEKSNTPQAQRVAKDIAAINKRLGSAMEGMGSELYKKVGENAHKATQAAMNSKVAAGAGAAVSVTELAVAVNNASETGDWEGVGEAASGLLGSVLGAGAGTILLIGLATVAGSVAVLPAIAIGAAAAVGAFAGSELAKAGWHWAKDIRDDLSDTLTDLLEDWLDIPRSGEYYVYDPLTLDLNGNGIIDVIGTDGYKGALFIHDNLNIPAINEEKRWVA</sequence>
<dbReference type="Proteomes" id="UP001163283">
    <property type="component" value="Chromosome"/>
</dbReference>
<reference evidence="1 2" key="1">
    <citation type="journal article" date="2022" name="BMC Microbiol.">
        <title>Whole genome sequencing of Moraxella bovis strains from North America reveals two genotypes with different genetic determinants.</title>
        <authorList>
            <person name="Wynn E.L."/>
            <person name="Hille M.M."/>
            <person name="Loy J.D."/>
            <person name="Schuller G."/>
            <person name="Kuhn K.L."/>
            <person name="Dickey A.M."/>
            <person name="Bono J.L."/>
            <person name="Clawson M.L."/>
        </authorList>
    </citation>
    <scope>NUCLEOTIDE SEQUENCE [LARGE SCALE GENOMIC DNA]</scope>
    <source>
        <strain evidence="1 2">SAM57978</strain>
    </source>
</reference>
<evidence type="ECO:0000313" key="1">
    <source>
        <dbReference type="EMBL" id="UZA52455.1"/>
    </source>
</evidence>
<protein>
    <submittedName>
        <fullName evidence="1">Uncharacterized protein</fullName>
    </submittedName>
</protein>
<evidence type="ECO:0000313" key="2">
    <source>
        <dbReference type="Proteomes" id="UP001163283"/>
    </source>
</evidence>
<proteinExistence type="predicted"/>
<organism evidence="1 2">
    <name type="scientific">Moraxella bovis</name>
    <dbReference type="NCBI Taxonomy" id="476"/>
    <lineage>
        <taxon>Bacteria</taxon>
        <taxon>Pseudomonadati</taxon>
        <taxon>Pseudomonadota</taxon>
        <taxon>Gammaproteobacteria</taxon>
        <taxon>Moraxellales</taxon>
        <taxon>Moraxellaceae</taxon>
        <taxon>Moraxella</taxon>
    </lineage>
</organism>
<dbReference type="AlphaFoldDB" id="A0AAX3EY09"/>